<evidence type="ECO:0008006" key="4">
    <source>
        <dbReference type="Google" id="ProtNLM"/>
    </source>
</evidence>
<dbReference type="AlphaFoldDB" id="A0A017RTM5"/>
<keyword evidence="1" id="KW-0472">Membrane</keyword>
<dbReference type="OrthoDB" id="1912336at2"/>
<accession>A0A017RTM5</accession>
<name>A0A017RTM5_9CLOT</name>
<evidence type="ECO:0000313" key="3">
    <source>
        <dbReference type="Proteomes" id="UP000019681"/>
    </source>
</evidence>
<dbReference type="Proteomes" id="UP000019681">
    <property type="component" value="Unassembled WGS sequence"/>
</dbReference>
<protein>
    <recommendedName>
        <fullName evidence="4">DUF4829 domain-containing protein</fullName>
    </recommendedName>
</protein>
<sequence>MRVNVKKVSILSLLILVSIYLLFSFWIYISVRKSLSIAFLTDGTYTNQYSKYIDKNIYLRLNPKYAYAKNDIKRKKLSIGLGVPIHNFHKGIVWIKYTYIGIDKESSTPHGCRRVPIKITVKFENGSWKIIDIYQEA</sequence>
<keyword evidence="3" id="KW-1185">Reference proteome</keyword>
<evidence type="ECO:0000313" key="2">
    <source>
        <dbReference type="EMBL" id="EYE87814.1"/>
    </source>
</evidence>
<feature type="transmembrane region" description="Helical" evidence="1">
    <location>
        <begin position="9"/>
        <end position="29"/>
    </location>
</feature>
<keyword evidence="1" id="KW-1133">Transmembrane helix</keyword>
<organism evidence="2 3">
    <name type="scientific">Fervidicella metallireducens AeB</name>
    <dbReference type="NCBI Taxonomy" id="1403537"/>
    <lineage>
        <taxon>Bacteria</taxon>
        <taxon>Bacillati</taxon>
        <taxon>Bacillota</taxon>
        <taxon>Clostridia</taxon>
        <taxon>Eubacteriales</taxon>
        <taxon>Clostridiaceae</taxon>
        <taxon>Fervidicella</taxon>
    </lineage>
</organism>
<comment type="caution">
    <text evidence="2">The sequence shown here is derived from an EMBL/GenBank/DDBJ whole genome shotgun (WGS) entry which is preliminary data.</text>
</comment>
<reference evidence="2 3" key="1">
    <citation type="journal article" date="2014" name="Genome Announc.">
        <title>Draft Genome Sequence of Fervidicella metallireducens Strain AeBT, an Iron-Reducing Thermoanaerobe from the Great Artesian Basin.</title>
        <authorList>
            <person name="Patel B.K."/>
        </authorList>
    </citation>
    <scope>NUCLEOTIDE SEQUENCE [LARGE SCALE GENOMIC DNA]</scope>
    <source>
        <strain evidence="2 3">AeB</strain>
    </source>
</reference>
<keyword evidence="1" id="KW-0812">Transmembrane</keyword>
<dbReference type="EMBL" id="AZQP01000038">
    <property type="protein sequence ID" value="EYE87814.1"/>
    <property type="molecule type" value="Genomic_DNA"/>
</dbReference>
<dbReference type="RefSeq" id="WP_035380867.1">
    <property type="nucleotide sequence ID" value="NZ_AZQP01000038.1"/>
</dbReference>
<proteinExistence type="predicted"/>
<gene>
    <name evidence="2" type="ORF">Q428_11480</name>
</gene>
<evidence type="ECO:0000256" key="1">
    <source>
        <dbReference type="SAM" id="Phobius"/>
    </source>
</evidence>